<organism evidence="2 3">
    <name type="scientific">Luteimonas padinae</name>
    <dbReference type="NCBI Taxonomy" id="1714359"/>
    <lineage>
        <taxon>Bacteria</taxon>
        <taxon>Pseudomonadati</taxon>
        <taxon>Pseudomonadota</taxon>
        <taxon>Gammaproteobacteria</taxon>
        <taxon>Lysobacterales</taxon>
        <taxon>Lysobacteraceae</taxon>
        <taxon>Luteimonas</taxon>
    </lineage>
</organism>
<keyword evidence="1" id="KW-0472">Membrane</keyword>
<proteinExistence type="predicted"/>
<keyword evidence="1" id="KW-1133">Transmembrane helix</keyword>
<dbReference type="EMBL" id="JBHLTF010000029">
    <property type="protein sequence ID" value="MFC0717649.1"/>
    <property type="molecule type" value="Genomic_DNA"/>
</dbReference>
<sequence length="41" mass="4365">MKPMAWLGPLSALVLLGVLALVFLAWRQGGLAMLQLGVLLC</sequence>
<gene>
    <name evidence="2" type="ORF">ACFFFU_07785</name>
</gene>
<name>A0ABV6SX21_9GAMM</name>
<evidence type="ECO:0000313" key="3">
    <source>
        <dbReference type="Proteomes" id="UP001589898"/>
    </source>
</evidence>
<accession>A0ABV6SX21</accession>
<protein>
    <submittedName>
        <fullName evidence="2">Uncharacterized protein</fullName>
    </submittedName>
</protein>
<feature type="transmembrane region" description="Helical" evidence="1">
    <location>
        <begin position="6"/>
        <end position="26"/>
    </location>
</feature>
<keyword evidence="3" id="KW-1185">Reference proteome</keyword>
<dbReference type="RefSeq" id="WP_268245207.1">
    <property type="nucleotide sequence ID" value="NZ_BMZT01000007.1"/>
</dbReference>
<evidence type="ECO:0000313" key="2">
    <source>
        <dbReference type="EMBL" id="MFC0717649.1"/>
    </source>
</evidence>
<dbReference type="Proteomes" id="UP001589898">
    <property type="component" value="Unassembled WGS sequence"/>
</dbReference>
<keyword evidence="1" id="KW-0812">Transmembrane</keyword>
<evidence type="ECO:0000256" key="1">
    <source>
        <dbReference type="SAM" id="Phobius"/>
    </source>
</evidence>
<comment type="caution">
    <text evidence="2">The sequence shown here is derived from an EMBL/GenBank/DDBJ whole genome shotgun (WGS) entry which is preliminary data.</text>
</comment>
<reference evidence="2 3" key="1">
    <citation type="submission" date="2024-09" db="EMBL/GenBank/DDBJ databases">
        <authorList>
            <person name="Sun Q."/>
            <person name="Mori K."/>
        </authorList>
    </citation>
    <scope>NUCLEOTIDE SEQUENCE [LARGE SCALE GENOMIC DNA]</scope>
    <source>
        <strain evidence="2 3">KCTC 52403</strain>
    </source>
</reference>